<sequence length="331" mass="33807">MKALSSSWSYEASGRASGVAVRPNGEVVLAVGMGPAPFDEGGGAVVFEPSGRVVAELPMVLPRSCDICIRQHFYPKQPLATRAGDVWLGDYSHNLFRLGADNAHTLVSIDDRSGVSMGIFGVDGSSALAPDGERIFVAAFSLGVVEPDGALAETFDFGSVVRQVTHVDGSTYVVNVTGAFDKTGTVVRWNAATDDRATLELPKPVVALASAEGWTVAAVEVAVGRIGLYELALVGAAPSAKALTELDLPTGPVALALRPGKRQVLAASGGVGVVDNRGDVTILVGSAVLVDADEGPIAVADVSSVAGLALSPDGKTAYVADSGGLKAFPLP</sequence>
<gene>
    <name evidence="1" type="ORF">AKJ08_2943</name>
</gene>
<dbReference type="InterPro" id="IPR015943">
    <property type="entry name" value="WD40/YVTN_repeat-like_dom_sf"/>
</dbReference>
<dbReference type="EMBL" id="CP012332">
    <property type="protein sequence ID" value="AKU92556.1"/>
    <property type="molecule type" value="Genomic_DNA"/>
</dbReference>
<dbReference type="Gene3D" id="2.130.10.10">
    <property type="entry name" value="YVTN repeat-like/Quinoprotein amine dehydrogenase"/>
    <property type="match status" value="1"/>
</dbReference>
<dbReference type="Proteomes" id="UP000055590">
    <property type="component" value="Chromosome"/>
</dbReference>
<reference evidence="1 2" key="1">
    <citation type="submission" date="2015-08" db="EMBL/GenBank/DDBJ databases">
        <authorList>
            <person name="Babu N.S."/>
            <person name="Beckwith C.J."/>
            <person name="Beseler K.G."/>
            <person name="Brison A."/>
            <person name="Carone J.V."/>
            <person name="Caskin T.P."/>
            <person name="Diamond M."/>
            <person name="Durham M.E."/>
            <person name="Foxe J.M."/>
            <person name="Go M."/>
            <person name="Henderson B.A."/>
            <person name="Jones I.B."/>
            <person name="McGettigan J.A."/>
            <person name="Micheletti S.J."/>
            <person name="Nasrallah M.E."/>
            <person name="Ortiz D."/>
            <person name="Piller C.R."/>
            <person name="Privatt S.R."/>
            <person name="Schneider S.L."/>
            <person name="Sharp S."/>
            <person name="Smith T.C."/>
            <person name="Stanton J.D."/>
            <person name="Ullery H.E."/>
            <person name="Wilson R.J."/>
            <person name="Serrano M.G."/>
            <person name="Buck G."/>
            <person name="Lee V."/>
            <person name="Wang Y."/>
            <person name="Carvalho R."/>
            <person name="Voegtly L."/>
            <person name="Shi R."/>
            <person name="Duckworth R."/>
            <person name="Johnson A."/>
            <person name="Loviza R."/>
            <person name="Walstead R."/>
            <person name="Shah Z."/>
            <person name="Kiflezghi M."/>
            <person name="Wade K."/>
            <person name="Ball S.L."/>
            <person name="Bradley K.W."/>
            <person name="Asai D.J."/>
            <person name="Bowman C.A."/>
            <person name="Russell D.A."/>
            <person name="Pope W.H."/>
            <person name="Jacobs-Sera D."/>
            <person name="Hendrix R.W."/>
            <person name="Hatfull G.F."/>
        </authorList>
    </citation>
    <scope>NUCLEOTIDE SEQUENCE [LARGE SCALE GENOMIC DNA]</scope>
    <source>
        <strain evidence="1 2">DSM 27710</strain>
    </source>
</reference>
<dbReference type="AlphaFoldDB" id="A0A0K1PGK9"/>
<organism evidence="1 2">
    <name type="scientific">Vulgatibacter incomptus</name>
    <dbReference type="NCBI Taxonomy" id="1391653"/>
    <lineage>
        <taxon>Bacteria</taxon>
        <taxon>Pseudomonadati</taxon>
        <taxon>Myxococcota</taxon>
        <taxon>Myxococcia</taxon>
        <taxon>Myxococcales</taxon>
        <taxon>Cystobacterineae</taxon>
        <taxon>Vulgatibacteraceae</taxon>
        <taxon>Vulgatibacter</taxon>
    </lineage>
</organism>
<protein>
    <submittedName>
        <fullName evidence="1">Uncharacterized protein</fullName>
    </submittedName>
</protein>
<keyword evidence="2" id="KW-1185">Reference proteome</keyword>
<dbReference type="STRING" id="1391653.AKJ08_2943"/>
<dbReference type="RefSeq" id="WP_050726707.1">
    <property type="nucleotide sequence ID" value="NZ_CP012332.1"/>
</dbReference>
<evidence type="ECO:0000313" key="1">
    <source>
        <dbReference type="EMBL" id="AKU92556.1"/>
    </source>
</evidence>
<dbReference type="SUPFAM" id="SSF63829">
    <property type="entry name" value="Calcium-dependent phosphotriesterase"/>
    <property type="match status" value="1"/>
</dbReference>
<evidence type="ECO:0000313" key="2">
    <source>
        <dbReference type="Proteomes" id="UP000055590"/>
    </source>
</evidence>
<name>A0A0K1PGK9_9BACT</name>
<dbReference type="KEGG" id="vin:AKJ08_2943"/>
<proteinExistence type="predicted"/>
<accession>A0A0K1PGK9</accession>